<dbReference type="GeneID" id="114481553"/>
<dbReference type="Gene3D" id="2.60.40.2840">
    <property type="match status" value="1"/>
</dbReference>
<name>A0A8C5HSP3_GOUWI</name>
<evidence type="ECO:0000256" key="3">
    <source>
        <dbReference type="SAM" id="MobiDB-lite"/>
    </source>
</evidence>
<dbReference type="Proteomes" id="UP000694680">
    <property type="component" value="Chromosome 19"/>
</dbReference>
<evidence type="ECO:0000259" key="4">
    <source>
        <dbReference type="Pfam" id="PF17751"/>
    </source>
</evidence>
<gene>
    <name evidence="5" type="primary">calcoco2</name>
</gene>
<reference evidence="5" key="3">
    <citation type="submission" date="2025-09" db="UniProtKB">
        <authorList>
            <consortium name="Ensembl"/>
        </authorList>
    </citation>
    <scope>IDENTIFICATION</scope>
</reference>
<organism evidence="5 6">
    <name type="scientific">Gouania willdenowi</name>
    <name type="common">Blunt-snouted clingfish</name>
    <name type="synonym">Lepadogaster willdenowi</name>
    <dbReference type="NCBI Taxonomy" id="441366"/>
    <lineage>
        <taxon>Eukaryota</taxon>
        <taxon>Metazoa</taxon>
        <taxon>Chordata</taxon>
        <taxon>Craniata</taxon>
        <taxon>Vertebrata</taxon>
        <taxon>Euteleostomi</taxon>
        <taxon>Actinopterygii</taxon>
        <taxon>Neopterygii</taxon>
        <taxon>Teleostei</taxon>
        <taxon>Neoteleostei</taxon>
        <taxon>Acanthomorphata</taxon>
        <taxon>Ovalentaria</taxon>
        <taxon>Blenniimorphae</taxon>
        <taxon>Blenniiformes</taxon>
        <taxon>Gobiesocoidei</taxon>
        <taxon>Gobiesocidae</taxon>
        <taxon>Gobiesocinae</taxon>
        <taxon>Gouania</taxon>
    </lineage>
</organism>
<dbReference type="InterPro" id="IPR041611">
    <property type="entry name" value="SKICH"/>
</dbReference>
<dbReference type="AlphaFoldDB" id="A0A8C5HSP3"/>
<feature type="coiled-coil region" evidence="2">
    <location>
        <begin position="467"/>
        <end position="508"/>
    </location>
</feature>
<feature type="region of interest" description="Disordered" evidence="3">
    <location>
        <begin position="366"/>
        <end position="387"/>
    </location>
</feature>
<keyword evidence="6" id="KW-1185">Reference proteome</keyword>
<protein>
    <submittedName>
        <fullName evidence="5">Calcium-binding and coiled-coil domain-containing protein 2-like</fullName>
    </submittedName>
</protein>
<dbReference type="InterPro" id="IPR051002">
    <property type="entry name" value="UBA_autophagy_assoc_protein"/>
</dbReference>
<feature type="compositionally biased region" description="Basic and acidic residues" evidence="3">
    <location>
        <begin position="366"/>
        <end position="377"/>
    </location>
</feature>
<evidence type="ECO:0000313" key="5">
    <source>
        <dbReference type="Ensembl" id="ENSGWIP00000048488.1"/>
    </source>
</evidence>
<proteinExistence type="predicted"/>
<dbReference type="PANTHER" id="PTHR31915:SF10">
    <property type="entry name" value="CALCIUM-BINDING AND COILED-COIL DOMAIN 2"/>
    <property type="match status" value="1"/>
</dbReference>
<feature type="region of interest" description="Disordered" evidence="3">
    <location>
        <begin position="251"/>
        <end position="322"/>
    </location>
</feature>
<evidence type="ECO:0000256" key="2">
    <source>
        <dbReference type="SAM" id="Coils"/>
    </source>
</evidence>
<sequence length="600" mass="69727">MATPDRFSQVTFTSIPQSYQCSAPITCSYTYCSASFQPSTRDWVGLFKVGWSSTKDYHTFVWAEPSQDASAQSAIRQAVFKEYYLPKDDGDFYQFCYVDASGLVRGLSSPFHFSSAEDLSFQIISEDNMMVLTTQTECNELQAELAHLREENQTLGNTLRKREQEISDMKEEKEDVLTQMGMLQSSLQEKLQENQHLKEEKEDVLTQMGILQSSLQEKLQENQRLKEEKEDVLTQMGILQSSLQEKLQENQHLKEDMESQTQKERSTQSLNSDKSEDRYSRSVMKINQLKEERSQLKEALSSQSEEITRLRAKSRDAERELSRARDSLQLLDVDLQTSDKEKERLAAQVHRLQENQERLRNQETLRNHENQKNHENQEPTPPQDPDKAKCEALVMKLKEAEAKLACEKEQSRTLRERVKLQDQEIQKITEEKHKVQESSKQFECKSNKFELQFREIHQIMADKDITMEEKDQQVLLERQEKEELERENQTLREELERLRTVYSNLGADSSVSPTRDGRVHATLVEASGSDEEEHPYESIDQSSGAQEGKILVCHHCHESFPGITTDELKQHEQSHRLCPFCHLVCDDMDQGAFEDHVYIH</sequence>
<dbReference type="RefSeq" id="XP_028332285.1">
    <property type="nucleotide sequence ID" value="XM_028476484.1"/>
</dbReference>
<reference evidence="5" key="2">
    <citation type="submission" date="2025-08" db="UniProtKB">
        <authorList>
            <consortium name="Ensembl"/>
        </authorList>
    </citation>
    <scope>IDENTIFICATION</scope>
</reference>
<dbReference type="Pfam" id="PF17751">
    <property type="entry name" value="SKICH"/>
    <property type="match status" value="1"/>
</dbReference>
<keyword evidence="1 2" id="KW-0175">Coiled coil</keyword>
<evidence type="ECO:0000256" key="1">
    <source>
        <dbReference type="ARBA" id="ARBA00023054"/>
    </source>
</evidence>
<reference evidence="5" key="1">
    <citation type="submission" date="2020-06" db="EMBL/GenBank/DDBJ databases">
        <authorList>
            <consortium name="Wellcome Sanger Institute Data Sharing"/>
        </authorList>
    </citation>
    <scope>NUCLEOTIDE SEQUENCE [LARGE SCALE GENOMIC DNA]</scope>
</reference>
<feature type="compositionally biased region" description="Basic and acidic residues" evidence="3">
    <location>
        <begin position="306"/>
        <end position="322"/>
    </location>
</feature>
<dbReference type="OrthoDB" id="10015001at2759"/>
<feature type="compositionally biased region" description="Basic and acidic residues" evidence="3">
    <location>
        <begin position="251"/>
        <end position="266"/>
    </location>
</feature>
<evidence type="ECO:0000313" key="6">
    <source>
        <dbReference type="Proteomes" id="UP000694680"/>
    </source>
</evidence>
<accession>A0A8C5HSP3</accession>
<dbReference type="CTD" id="10241"/>
<dbReference type="Ensembl" id="ENSGWIT00000052440.1">
    <property type="protein sequence ID" value="ENSGWIP00000048488.1"/>
    <property type="gene ID" value="ENSGWIG00000023765.1"/>
</dbReference>
<feature type="domain" description="SKICH" evidence="4">
    <location>
        <begin position="10"/>
        <end position="113"/>
    </location>
</feature>
<dbReference type="PANTHER" id="PTHR31915">
    <property type="entry name" value="SKICH DOMAIN-CONTAINING PROTEIN"/>
    <property type="match status" value="1"/>
</dbReference>